<dbReference type="EMBL" id="KI913963">
    <property type="protein sequence ID" value="ETW01175.1"/>
    <property type="molecule type" value="Genomic_DNA"/>
</dbReference>
<dbReference type="Pfam" id="PF21203">
    <property type="entry name" value="ECM10"/>
    <property type="match status" value="1"/>
</dbReference>
<dbReference type="OrthoDB" id="1894652at2759"/>
<dbReference type="VEuPathDB" id="FungiDB:H310_06774"/>
<organism evidence="2">
    <name type="scientific">Aphanomyces invadans</name>
    <dbReference type="NCBI Taxonomy" id="157072"/>
    <lineage>
        <taxon>Eukaryota</taxon>
        <taxon>Sar</taxon>
        <taxon>Stramenopiles</taxon>
        <taxon>Oomycota</taxon>
        <taxon>Saprolegniomycetes</taxon>
        <taxon>Saprolegniales</taxon>
        <taxon>Verrucalvaceae</taxon>
        <taxon>Aphanomyces</taxon>
    </lineage>
</organism>
<dbReference type="RefSeq" id="XP_008870173.1">
    <property type="nucleotide sequence ID" value="XM_008871951.1"/>
</dbReference>
<gene>
    <name evidence="2" type="ORF">H310_06774</name>
</gene>
<sequence length="271" mass="28989">MTMRLVKLAVFACMALVLQVARCDPRESETRMGFDDGDLNTQSLVHTKRGYSLDLEHSISTEGVVGSFSSRGEVSIDFERAKPTVTFPTKVVLNDAQRAAFQTLLSQNGFYTVRAKSQPGNPNSAFVMASVPVCFLVKNRFREELSFHVNDVGHLISIEFRTPALSPSECANVGKRVIKDASFSSTGSVAVPIDGPEVPRVIAAASAAKVAVPPGVEPVRDENAPPPEESQSFFRRYWYIIVPVLVLLISGGGDAPAAGAAPAAGGGAPRR</sequence>
<accession>A0A024U4L0</accession>
<dbReference type="STRING" id="157072.A0A024U4L0"/>
<feature type="chain" id="PRO_5001537974" evidence="1">
    <location>
        <begin position="24"/>
        <end position="271"/>
    </location>
</feature>
<dbReference type="PANTHER" id="PTHR39219:SF1">
    <property type="entry name" value="ER MEMBRANE PROTEIN COMPLEX SUBUNIT 10"/>
    <property type="match status" value="1"/>
</dbReference>
<dbReference type="eggNOG" id="KOG4827">
    <property type="taxonomic scope" value="Eukaryota"/>
</dbReference>
<dbReference type="PANTHER" id="PTHR39219">
    <property type="entry name" value="ER MEMBRANE PROTEIN COMPLEX SUBUNIT 10"/>
    <property type="match status" value="1"/>
</dbReference>
<proteinExistence type="predicted"/>
<dbReference type="GeneID" id="20083824"/>
<reference evidence="2" key="1">
    <citation type="submission" date="2013-12" db="EMBL/GenBank/DDBJ databases">
        <title>The Genome Sequence of Aphanomyces invadans NJM9701.</title>
        <authorList>
            <consortium name="The Broad Institute Genomics Platform"/>
            <person name="Russ C."/>
            <person name="Tyler B."/>
            <person name="van West P."/>
            <person name="Dieguez-Uribeondo J."/>
            <person name="Young S.K."/>
            <person name="Zeng Q."/>
            <person name="Gargeya S."/>
            <person name="Fitzgerald M."/>
            <person name="Abouelleil A."/>
            <person name="Alvarado L."/>
            <person name="Chapman S.B."/>
            <person name="Gainer-Dewar J."/>
            <person name="Goldberg J."/>
            <person name="Griggs A."/>
            <person name="Gujja S."/>
            <person name="Hansen M."/>
            <person name="Howarth C."/>
            <person name="Imamovic A."/>
            <person name="Ireland A."/>
            <person name="Larimer J."/>
            <person name="McCowan C."/>
            <person name="Murphy C."/>
            <person name="Pearson M."/>
            <person name="Poon T.W."/>
            <person name="Priest M."/>
            <person name="Roberts A."/>
            <person name="Saif S."/>
            <person name="Shea T."/>
            <person name="Sykes S."/>
            <person name="Wortman J."/>
            <person name="Nusbaum C."/>
            <person name="Birren B."/>
        </authorList>
    </citation>
    <scope>NUCLEOTIDE SEQUENCE [LARGE SCALE GENOMIC DNA]</scope>
    <source>
        <strain evidence="2">NJM9701</strain>
    </source>
</reference>
<dbReference type="CDD" id="cd22209">
    <property type="entry name" value="EMC10"/>
    <property type="match status" value="1"/>
</dbReference>
<feature type="signal peptide" evidence="1">
    <location>
        <begin position="1"/>
        <end position="23"/>
    </location>
</feature>
<protein>
    <submittedName>
        <fullName evidence="2">Uncharacterized protein</fullName>
    </submittedName>
</protein>
<dbReference type="AlphaFoldDB" id="A0A024U4L0"/>
<name>A0A024U4L0_9STRA</name>
<keyword evidence="1" id="KW-0732">Signal</keyword>
<evidence type="ECO:0000313" key="2">
    <source>
        <dbReference type="EMBL" id="ETW01175.1"/>
    </source>
</evidence>
<evidence type="ECO:0000256" key="1">
    <source>
        <dbReference type="SAM" id="SignalP"/>
    </source>
</evidence>